<comment type="caution">
    <text evidence="2">The sequence shown here is derived from an EMBL/GenBank/DDBJ whole genome shotgun (WGS) entry which is preliminary data.</text>
</comment>
<evidence type="ECO:0000313" key="2">
    <source>
        <dbReference type="EMBL" id="MCI80274.1"/>
    </source>
</evidence>
<reference evidence="2 3" key="1">
    <citation type="journal article" date="2018" name="Front. Plant Sci.">
        <title>Red Clover (Trifolium pratense) and Zigzag Clover (T. medium) - A Picture of Genomic Similarities and Differences.</title>
        <authorList>
            <person name="Dluhosova J."/>
            <person name="Istvanek J."/>
            <person name="Nedelnik J."/>
            <person name="Repkova J."/>
        </authorList>
    </citation>
    <scope>NUCLEOTIDE SEQUENCE [LARGE SCALE GENOMIC DNA]</scope>
    <source>
        <strain evidence="3">cv. 10/8</strain>
        <tissue evidence="2">Leaf</tissue>
    </source>
</reference>
<dbReference type="Proteomes" id="UP000265520">
    <property type="component" value="Unassembled WGS sequence"/>
</dbReference>
<evidence type="ECO:0000256" key="1">
    <source>
        <dbReference type="SAM" id="MobiDB-lite"/>
    </source>
</evidence>
<feature type="compositionally biased region" description="Low complexity" evidence="1">
    <location>
        <begin position="1"/>
        <end position="14"/>
    </location>
</feature>
<dbReference type="EMBL" id="LXQA010991814">
    <property type="protein sequence ID" value="MCI80274.1"/>
    <property type="molecule type" value="Genomic_DNA"/>
</dbReference>
<name>A0A392UW48_9FABA</name>
<organism evidence="2 3">
    <name type="scientific">Trifolium medium</name>
    <dbReference type="NCBI Taxonomy" id="97028"/>
    <lineage>
        <taxon>Eukaryota</taxon>
        <taxon>Viridiplantae</taxon>
        <taxon>Streptophyta</taxon>
        <taxon>Embryophyta</taxon>
        <taxon>Tracheophyta</taxon>
        <taxon>Spermatophyta</taxon>
        <taxon>Magnoliopsida</taxon>
        <taxon>eudicotyledons</taxon>
        <taxon>Gunneridae</taxon>
        <taxon>Pentapetalae</taxon>
        <taxon>rosids</taxon>
        <taxon>fabids</taxon>
        <taxon>Fabales</taxon>
        <taxon>Fabaceae</taxon>
        <taxon>Papilionoideae</taxon>
        <taxon>50 kb inversion clade</taxon>
        <taxon>NPAAA clade</taxon>
        <taxon>Hologalegina</taxon>
        <taxon>IRL clade</taxon>
        <taxon>Trifolieae</taxon>
        <taxon>Trifolium</taxon>
    </lineage>
</organism>
<sequence length="56" mass="6306">MATPTSPTPSMASPEHQTNTGIPNPPPLQSFRENEVDRKNDLNFTLRITEKLNEKN</sequence>
<accession>A0A392UW48</accession>
<evidence type="ECO:0000313" key="3">
    <source>
        <dbReference type="Proteomes" id="UP000265520"/>
    </source>
</evidence>
<feature type="region of interest" description="Disordered" evidence="1">
    <location>
        <begin position="1"/>
        <end position="40"/>
    </location>
</feature>
<protein>
    <submittedName>
        <fullName evidence="2">Uncharacterized protein</fullName>
    </submittedName>
</protein>
<dbReference type="AlphaFoldDB" id="A0A392UW48"/>
<feature type="non-terminal residue" evidence="2">
    <location>
        <position position="56"/>
    </location>
</feature>
<keyword evidence="3" id="KW-1185">Reference proteome</keyword>
<proteinExistence type="predicted"/>